<comment type="subcellular location">
    <subcellularLocation>
        <location evidence="1">Cell membrane</location>
        <topology evidence="1">Multi-pass membrane protein</topology>
    </subcellularLocation>
</comment>
<feature type="transmembrane region" description="Helical" evidence="7">
    <location>
        <begin position="81"/>
        <end position="104"/>
    </location>
</feature>
<dbReference type="InterPro" id="IPR050833">
    <property type="entry name" value="Poly_Biosynth_Transport"/>
</dbReference>
<evidence type="ECO:0000256" key="6">
    <source>
        <dbReference type="ARBA" id="ARBA00023136"/>
    </source>
</evidence>
<feature type="transmembrane region" description="Helical" evidence="7">
    <location>
        <begin position="444"/>
        <end position="464"/>
    </location>
</feature>
<sequence length="477" mass="53673">MSDNLRQKTKNGLIWSTVERFSNQSVGFVFSIILARLLCPSDYGIVAMITIFFAVAQAFVDSGFANALIRKNNRTEKDLSTCFYFNIVVGLFAYIVFFIAAPWIAKFYNQPILTMIIRLESVTMFLNSLCIVQQALLTIQINFKTQAKISLASTIISGIIGVILAYKGFGVWALVWQGISNALVRMILLWKLSTWRPRYGFSKESFHYLFGYGSKLLASGLLDTTYNNIYPIIIGKLFTPADLGYFSRAQSLATLPSSNLTSVLQRVTFPVLSEIQDDMERLETNYRKLLKMSAFIIFPLMMLLAAIARPLVDILLTDKWDNCVIYLQILCVALMWHPIHAINLNLLQVKGRSDLFLRLEIIKKILGVIIILITFSMGLKAMCIGLAINSIIALTINTFYTGKLISIGFIRQVKDLLPIILSSILLLIVSSGCVYFIENVILQIIVGTVIGIGCYVGVAILFRYNEIEYIKQFIIAK</sequence>
<protein>
    <submittedName>
        <fullName evidence="8">Lipopolysaccharide biosynthesis protein</fullName>
    </submittedName>
</protein>
<evidence type="ECO:0000256" key="2">
    <source>
        <dbReference type="ARBA" id="ARBA00007430"/>
    </source>
</evidence>
<comment type="similarity">
    <text evidence="2">Belongs to the polysaccharide synthase family.</text>
</comment>
<feature type="transmembrane region" description="Helical" evidence="7">
    <location>
        <begin position="44"/>
        <end position="69"/>
    </location>
</feature>
<feature type="transmembrane region" description="Helical" evidence="7">
    <location>
        <begin position="21"/>
        <end position="38"/>
    </location>
</feature>
<evidence type="ECO:0000313" key="9">
    <source>
        <dbReference type="Proteomes" id="UP000029614"/>
    </source>
</evidence>
<keyword evidence="6 7" id="KW-0472">Membrane</keyword>
<feature type="transmembrane region" description="Helical" evidence="7">
    <location>
        <begin position="416"/>
        <end position="437"/>
    </location>
</feature>
<evidence type="ECO:0000313" key="8">
    <source>
        <dbReference type="EMBL" id="KGF51374.1"/>
    </source>
</evidence>
<accession>A0A096D1L2</accession>
<dbReference type="RefSeq" id="WP_036856260.1">
    <property type="nucleotide sequence ID" value="NZ_JRNU01000039.1"/>
</dbReference>
<keyword evidence="5 7" id="KW-1133">Transmembrane helix</keyword>
<feature type="transmembrane region" description="Helical" evidence="7">
    <location>
        <begin position="149"/>
        <end position="166"/>
    </location>
</feature>
<evidence type="ECO:0000256" key="1">
    <source>
        <dbReference type="ARBA" id="ARBA00004651"/>
    </source>
</evidence>
<dbReference type="EMBL" id="JRNU01000039">
    <property type="protein sequence ID" value="KGF51374.1"/>
    <property type="molecule type" value="Genomic_DNA"/>
</dbReference>
<organism evidence="8 9">
    <name type="scientific">Prevotella amnii DNF00058</name>
    <dbReference type="NCBI Taxonomy" id="1401066"/>
    <lineage>
        <taxon>Bacteria</taxon>
        <taxon>Pseudomonadati</taxon>
        <taxon>Bacteroidota</taxon>
        <taxon>Bacteroidia</taxon>
        <taxon>Bacteroidales</taxon>
        <taxon>Prevotellaceae</taxon>
        <taxon>Prevotella</taxon>
    </lineage>
</organism>
<feature type="transmembrane region" description="Helical" evidence="7">
    <location>
        <begin position="289"/>
        <end position="312"/>
    </location>
</feature>
<dbReference type="PANTHER" id="PTHR30250:SF10">
    <property type="entry name" value="LIPOPOLYSACCHARIDE BIOSYNTHESIS PROTEIN WZXC"/>
    <property type="match status" value="1"/>
</dbReference>
<keyword evidence="9" id="KW-1185">Reference proteome</keyword>
<keyword evidence="3" id="KW-1003">Cell membrane</keyword>
<feature type="transmembrane region" description="Helical" evidence="7">
    <location>
        <begin position="324"/>
        <end position="344"/>
    </location>
</feature>
<dbReference type="AlphaFoldDB" id="A0A096D1L2"/>
<dbReference type="PANTHER" id="PTHR30250">
    <property type="entry name" value="PST FAMILY PREDICTED COLANIC ACID TRANSPORTER"/>
    <property type="match status" value="1"/>
</dbReference>
<keyword evidence="4 7" id="KW-0812">Transmembrane</keyword>
<reference evidence="8 9" key="1">
    <citation type="submission" date="2014-07" db="EMBL/GenBank/DDBJ databases">
        <authorList>
            <person name="McCorrison J."/>
            <person name="Sanka R."/>
            <person name="Torralba M."/>
            <person name="Gillis M."/>
            <person name="Haft D.H."/>
            <person name="Methe B."/>
            <person name="Sutton G."/>
            <person name="Nelson K.E."/>
        </authorList>
    </citation>
    <scope>NUCLEOTIDE SEQUENCE [LARGE SCALE GENOMIC DNA]</scope>
    <source>
        <strain evidence="8 9">DNF00058</strain>
    </source>
</reference>
<dbReference type="OrthoDB" id="9770347at2"/>
<evidence type="ECO:0000256" key="3">
    <source>
        <dbReference type="ARBA" id="ARBA00022475"/>
    </source>
</evidence>
<dbReference type="Proteomes" id="UP000029614">
    <property type="component" value="Unassembled WGS sequence"/>
</dbReference>
<evidence type="ECO:0000256" key="5">
    <source>
        <dbReference type="ARBA" id="ARBA00022989"/>
    </source>
</evidence>
<dbReference type="Pfam" id="PF13440">
    <property type="entry name" value="Polysacc_synt_3"/>
    <property type="match status" value="1"/>
</dbReference>
<gene>
    <name evidence="8" type="ORF">HMPREF9302_07615</name>
</gene>
<dbReference type="GO" id="GO:0005886">
    <property type="term" value="C:plasma membrane"/>
    <property type="evidence" value="ECO:0007669"/>
    <property type="project" value="UniProtKB-SubCell"/>
</dbReference>
<proteinExistence type="inferred from homology"/>
<feature type="transmembrane region" description="Helical" evidence="7">
    <location>
        <begin position="365"/>
        <end position="396"/>
    </location>
</feature>
<evidence type="ECO:0000256" key="4">
    <source>
        <dbReference type="ARBA" id="ARBA00022692"/>
    </source>
</evidence>
<dbReference type="CDD" id="cd13127">
    <property type="entry name" value="MATE_tuaB_like"/>
    <property type="match status" value="1"/>
</dbReference>
<comment type="caution">
    <text evidence="8">The sequence shown here is derived from an EMBL/GenBank/DDBJ whole genome shotgun (WGS) entry which is preliminary data.</text>
</comment>
<name>A0A096D1L2_9BACT</name>
<evidence type="ECO:0000256" key="7">
    <source>
        <dbReference type="SAM" id="Phobius"/>
    </source>
</evidence>